<name>A0A398CU09_9BACL</name>
<dbReference type="OrthoDB" id="1653798at2"/>
<organism evidence="1 2">
    <name type="scientific">Cohnella faecalis</name>
    <dbReference type="NCBI Taxonomy" id="2315694"/>
    <lineage>
        <taxon>Bacteria</taxon>
        <taxon>Bacillati</taxon>
        <taxon>Bacillota</taxon>
        <taxon>Bacilli</taxon>
        <taxon>Bacillales</taxon>
        <taxon>Paenibacillaceae</taxon>
        <taxon>Cohnella</taxon>
    </lineage>
</organism>
<dbReference type="InterPro" id="IPR029063">
    <property type="entry name" value="SAM-dependent_MTases_sf"/>
</dbReference>
<keyword evidence="1" id="KW-0489">Methyltransferase</keyword>
<dbReference type="PANTHER" id="PTHR36112">
    <property type="entry name" value="RIBOSOMAL RNA SMALL SUBUNIT METHYLTRANSFERASE J"/>
    <property type="match status" value="1"/>
</dbReference>
<keyword evidence="1" id="KW-0808">Transferase</keyword>
<dbReference type="AlphaFoldDB" id="A0A398CU09"/>
<comment type="caution">
    <text evidence="1">The sequence shown here is derived from an EMBL/GenBank/DDBJ whole genome shotgun (WGS) entry which is preliminary data.</text>
</comment>
<protein>
    <submittedName>
        <fullName evidence="1">SAM-dependent methyltransferase</fullName>
    </submittedName>
</protein>
<dbReference type="GO" id="GO:0008990">
    <property type="term" value="F:rRNA (guanine-N2-)-methyltransferase activity"/>
    <property type="evidence" value="ECO:0007669"/>
    <property type="project" value="InterPro"/>
</dbReference>
<dbReference type="Pfam" id="PF04445">
    <property type="entry name" value="SAM_MT"/>
    <property type="match status" value="1"/>
</dbReference>
<dbReference type="RefSeq" id="WP_119147958.1">
    <property type="nucleotide sequence ID" value="NZ_JBHSOV010000005.1"/>
</dbReference>
<keyword evidence="2" id="KW-1185">Reference proteome</keyword>
<accession>A0A398CU09</accession>
<dbReference type="EMBL" id="QXJM01000023">
    <property type="protein sequence ID" value="RIE04759.1"/>
    <property type="molecule type" value="Genomic_DNA"/>
</dbReference>
<dbReference type="SUPFAM" id="SSF53335">
    <property type="entry name" value="S-adenosyl-L-methionine-dependent methyltransferases"/>
    <property type="match status" value="1"/>
</dbReference>
<evidence type="ECO:0000313" key="2">
    <source>
        <dbReference type="Proteomes" id="UP000266340"/>
    </source>
</evidence>
<dbReference type="InterPro" id="IPR007536">
    <property type="entry name" value="16SrRNA_methylTrfase_J"/>
</dbReference>
<dbReference type="Proteomes" id="UP000266340">
    <property type="component" value="Unassembled WGS sequence"/>
</dbReference>
<sequence>MIVTTAERPSAVLLARAEALAKELGADCVPRRNETLRGMERIYGDDGVLVVSEGGLRYVREDDSPLFFHPSMGLVRIKRLRDGGTDVMIDVSGAQPGDRVLDCTAGLCSDAIVFSYAVGAEGSVTALEASKLLHVIVREGLGEHDTGLEDVNAALRSVEPVLGNHEQWLRGMEDRSVDIVYFDPMFQRPVTTSTSLRPLRGHAHHGTISEETVKHAVRVARKAVVLKDHRDSGEFRRLGFTVPRKTTKAVNYGVIRTNE</sequence>
<gene>
    <name evidence="1" type="ORF">D3H35_04575</name>
</gene>
<reference evidence="1 2" key="1">
    <citation type="submission" date="2018-09" db="EMBL/GenBank/DDBJ databases">
        <title>Cohnella cavernae sp. nov., isolated from a karst cave.</title>
        <authorList>
            <person name="Zhu H."/>
        </authorList>
    </citation>
    <scope>NUCLEOTIDE SEQUENCE [LARGE SCALE GENOMIC DNA]</scope>
    <source>
        <strain evidence="1 2">K2E09-144</strain>
    </source>
</reference>
<evidence type="ECO:0000313" key="1">
    <source>
        <dbReference type="EMBL" id="RIE04759.1"/>
    </source>
</evidence>
<dbReference type="Gene3D" id="3.40.50.150">
    <property type="entry name" value="Vaccinia Virus protein VP39"/>
    <property type="match status" value="1"/>
</dbReference>
<proteinExistence type="predicted"/>
<dbReference type="PANTHER" id="PTHR36112:SF1">
    <property type="entry name" value="RIBOSOMAL RNA SMALL SUBUNIT METHYLTRANSFERASE J"/>
    <property type="match status" value="1"/>
</dbReference>